<dbReference type="InterPro" id="IPR038050">
    <property type="entry name" value="Neuro_actylchol_rec"/>
</dbReference>
<dbReference type="SUPFAM" id="SSF63712">
    <property type="entry name" value="Nicotinic receptor ligand binding domain-like"/>
    <property type="match status" value="1"/>
</dbReference>
<keyword evidence="4" id="KW-1185">Reference proteome</keyword>
<gene>
    <name evidence="3" type="ORF">OFUS_LOCUS24836</name>
</gene>
<dbReference type="GO" id="GO:0016020">
    <property type="term" value="C:membrane"/>
    <property type="evidence" value="ECO:0007669"/>
    <property type="project" value="InterPro"/>
</dbReference>
<keyword evidence="2" id="KW-0812">Transmembrane</keyword>
<name>A0A8S4Q6I2_OWEFU</name>
<dbReference type="PANTHER" id="PTHR18945">
    <property type="entry name" value="NEUROTRANSMITTER GATED ION CHANNEL"/>
    <property type="match status" value="1"/>
</dbReference>
<dbReference type="EMBL" id="CAIIXF020000012">
    <property type="protein sequence ID" value="CAH1801005.1"/>
    <property type="molecule type" value="Genomic_DNA"/>
</dbReference>
<accession>A0A8S4Q6I2</accession>
<dbReference type="Gene3D" id="2.70.170.10">
    <property type="entry name" value="Neurotransmitter-gated ion-channel ligand-binding domain"/>
    <property type="match status" value="1"/>
</dbReference>
<dbReference type="GO" id="GO:0004888">
    <property type="term" value="F:transmembrane signaling receptor activity"/>
    <property type="evidence" value="ECO:0007669"/>
    <property type="project" value="InterPro"/>
</dbReference>
<evidence type="ECO:0000256" key="2">
    <source>
        <dbReference type="SAM" id="Phobius"/>
    </source>
</evidence>
<evidence type="ECO:0008006" key="5">
    <source>
        <dbReference type="Google" id="ProtNLM"/>
    </source>
</evidence>
<feature type="region of interest" description="Disordered" evidence="1">
    <location>
        <begin position="373"/>
        <end position="395"/>
    </location>
</feature>
<protein>
    <recommendedName>
        <fullName evidence="5">Neurotransmitter-gated ion-channel ligand-binding domain-containing protein</fullName>
    </recommendedName>
</protein>
<dbReference type="InterPro" id="IPR006201">
    <property type="entry name" value="Neur_channel"/>
</dbReference>
<proteinExistence type="predicted"/>
<organism evidence="3 4">
    <name type="scientific">Owenia fusiformis</name>
    <name type="common">Polychaete worm</name>
    <dbReference type="NCBI Taxonomy" id="6347"/>
    <lineage>
        <taxon>Eukaryota</taxon>
        <taxon>Metazoa</taxon>
        <taxon>Spiralia</taxon>
        <taxon>Lophotrochozoa</taxon>
        <taxon>Annelida</taxon>
        <taxon>Polychaeta</taxon>
        <taxon>Sedentaria</taxon>
        <taxon>Canalipalpata</taxon>
        <taxon>Sabellida</taxon>
        <taxon>Oweniida</taxon>
        <taxon>Oweniidae</taxon>
        <taxon>Owenia</taxon>
    </lineage>
</organism>
<feature type="transmembrane region" description="Helical" evidence="2">
    <location>
        <begin position="276"/>
        <end position="301"/>
    </location>
</feature>
<evidence type="ECO:0000313" key="3">
    <source>
        <dbReference type="EMBL" id="CAH1801005.1"/>
    </source>
</evidence>
<comment type="caution">
    <text evidence="3">The sequence shown here is derived from an EMBL/GenBank/DDBJ whole genome shotgun (WGS) entry which is preliminary data.</text>
</comment>
<dbReference type="Gene3D" id="1.20.58.390">
    <property type="entry name" value="Neurotransmitter-gated ion-channel transmembrane domain"/>
    <property type="match status" value="1"/>
</dbReference>
<dbReference type="InterPro" id="IPR036734">
    <property type="entry name" value="Neur_chan_lig-bd_sf"/>
</dbReference>
<reference evidence="3" key="1">
    <citation type="submission" date="2022-03" db="EMBL/GenBank/DDBJ databases">
        <authorList>
            <person name="Martin C."/>
        </authorList>
    </citation>
    <scope>NUCLEOTIDE SEQUENCE</scope>
</reference>
<feature type="transmembrane region" description="Helical" evidence="2">
    <location>
        <begin position="243"/>
        <end position="264"/>
    </location>
</feature>
<keyword evidence="2" id="KW-1133">Transmembrane helix</keyword>
<keyword evidence="2" id="KW-0472">Membrane</keyword>
<dbReference type="AlphaFoldDB" id="A0A8S4Q6I2"/>
<dbReference type="GO" id="GO:0005230">
    <property type="term" value="F:extracellular ligand-gated monoatomic ion channel activity"/>
    <property type="evidence" value="ECO:0007669"/>
    <property type="project" value="InterPro"/>
</dbReference>
<evidence type="ECO:0000256" key="1">
    <source>
        <dbReference type="SAM" id="MobiDB-lite"/>
    </source>
</evidence>
<dbReference type="Proteomes" id="UP000749559">
    <property type="component" value="Unassembled WGS sequence"/>
</dbReference>
<feature type="transmembrane region" description="Helical" evidence="2">
    <location>
        <begin position="214"/>
        <end position="237"/>
    </location>
</feature>
<feature type="transmembrane region" description="Helical" evidence="2">
    <location>
        <begin position="313"/>
        <end position="337"/>
    </location>
</feature>
<evidence type="ECO:0000313" key="4">
    <source>
        <dbReference type="Proteomes" id="UP000749559"/>
    </source>
</evidence>
<sequence>MKFDIENFAVKMNKGVATIQNEVDNSETKIQNLKSAVRHVAVRYVVKRIRELDEERDTFYADFFLETKWFEPELNGKENQDIKELSSYWNPRLVVENALGAVEVESELLFSLDSGGKAIVTELRHIKGNFLHNFELGHFPLDTQELEIIIKSERSDNKLNFVRSEISTINRQFTLRDWKINYCVDLTNKNVYDEIRSKSNPTVRATIRILRFPGFYIANYFLPLFLISLGIPMTFLLDVATQTHVRLTLAFLMTLSMMIWKLLVTGSMPNIKTTTFLEVNFVIVFISNITVAAWHAMTYLITDFNTKKQADLYFMMVLLFFFTLSHVIFYTWMFAVFNDYDKTRKRAEARFKVQIARLKEIAGNTKMVQTSISTATSTKRQSDQSDNNEYTKLQHTEQPQVLAPYSLYEKTNDTDKLFDPSLGRDRNADRVPKILTDEGLKSDHRKGYKIDKIVTGSYRINKL</sequence>